<feature type="domain" description="Knr4/Smi1-like" evidence="2">
    <location>
        <begin position="263"/>
        <end position="403"/>
    </location>
</feature>
<feature type="region of interest" description="Disordered" evidence="1">
    <location>
        <begin position="608"/>
        <end position="629"/>
    </location>
</feature>
<name>A0ABP9DG12_9ACTN</name>
<evidence type="ECO:0000259" key="2">
    <source>
        <dbReference type="SMART" id="SM00860"/>
    </source>
</evidence>
<dbReference type="Proteomes" id="UP001501752">
    <property type="component" value="Unassembled WGS sequence"/>
</dbReference>
<dbReference type="Gene3D" id="3.40.140.20">
    <property type="match status" value="1"/>
</dbReference>
<evidence type="ECO:0000313" key="4">
    <source>
        <dbReference type="Proteomes" id="UP001501752"/>
    </source>
</evidence>
<keyword evidence="4" id="KW-1185">Reference proteome</keyword>
<dbReference type="InterPro" id="IPR051873">
    <property type="entry name" value="KNR4/SMI1_regulator"/>
</dbReference>
<sequence length="629" mass="66698">MPIRVLNGEPSYIDLLDALNAWQLLREAARTLGRPAAASFPHVSPAGARAAALTVPAGELTAADRRAWLARLTGVAPLPALSDPLSPATGTITSGRPERNEDMLEDRARRLAAKILAHAPEGWTGAVLTSTANEGSIDCSGGYHLPGAAFPKPVPNSFDELRLLAAEVRGARGWQAVCLEIACRPSGEYRLTVCEATLTTLTGRDGGALLVLDPDGRPPQPGAAQEGGTAAPSGDPEQAVARLRDFVRQRAELLDEPVELPPPAGEAAVAETERRIGATLPADLRALYRLADGDGGRYLFDTYGWMPVASLPEAHRWVREPAWFGWELGRRTVVFDADPADTVRRCGGHPGWIPFATGEDGNYLAVDLAPARDGRPGQVIRVGRDFDGGPEYVAESLTALLGEQLELMAVGAYEVDDDFLDLRLPPRPRGPRQLVGRTPDRVLPTHQAVHLNDAPSPVDLRPVTAARALRRLHLNRCSTTDLAPLRELPVEDLRVHLTGGDLAPLAGHPHLAALALGSAVPVDLAPLRAVPHLHALDLAAALVPHLGVLADLPGLRHLALDRTQWAELIDGGRVPGTLAAARLVGRDVTLDEALAWAARLGHDAAPLRVTGTAEPGGLSGPRGRSAAGR</sequence>
<evidence type="ECO:0000256" key="1">
    <source>
        <dbReference type="SAM" id="MobiDB-lite"/>
    </source>
</evidence>
<evidence type="ECO:0000313" key="3">
    <source>
        <dbReference type="EMBL" id="GAA4843208.1"/>
    </source>
</evidence>
<dbReference type="SMART" id="SM00860">
    <property type="entry name" value="SMI1_KNR4"/>
    <property type="match status" value="1"/>
</dbReference>
<protein>
    <recommendedName>
        <fullName evidence="2">Knr4/Smi1-like domain-containing protein</fullName>
    </recommendedName>
</protein>
<accession>A0ABP9DG12</accession>
<dbReference type="Pfam" id="PF09346">
    <property type="entry name" value="SMI1_KNR4"/>
    <property type="match status" value="1"/>
</dbReference>
<dbReference type="InterPro" id="IPR018958">
    <property type="entry name" value="Knr4/Smi1-like_dom"/>
</dbReference>
<dbReference type="SUPFAM" id="SSF53927">
    <property type="entry name" value="Cytidine deaminase-like"/>
    <property type="match status" value="1"/>
</dbReference>
<reference evidence="4" key="1">
    <citation type="journal article" date="2019" name="Int. J. Syst. Evol. Microbiol.">
        <title>The Global Catalogue of Microorganisms (GCM) 10K type strain sequencing project: providing services to taxonomists for standard genome sequencing and annotation.</title>
        <authorList>
            <consortium name="The Broad Institute Genomics Platform"/>
            <consortium name="The Broad Institute Genome Sequencing Center for Infectious Disease"/>
            <person name="Wu L."/>
            <person name="Ma J."/>
        </authorList>
    </citation>
    <scope>NUCLEOTIDE SEQUENCE [LARGE SCALE GENOMIC DNA]</scope>
    <source>
        <strain evidence="4">JCM 13006</strain>
    </source>
</reference>
<comment type="caution">
    <text evidence="3">The sequence shown here is derived from an EMBL/GenBank/DDBJ whole genome shotgun (WGS) entry which is preliminary data.</text>
</comment>
<feature type="region of interest" description="Disordered" evidence="1">
    <location>
        <begin position="213"/>
        <end position="236"/>
    </location>
</feature>
<dbReference type="PANTHER" id="PTHR47432:SF1">
    <property type="entry name" value="CELL WALL ASSEMBLY REGULATOR SMI1"/>
    <property type="match status" value="1"/>
</dbReference>
<organism evidence="3 4">
    <name type="scientific">Kitasatospora terrestris</name>
    <dbReference type="NCBI Taxonomy" id="258051"/>
    <lineage>
        <taxon>Bacteria</taxon>
        <taxon>Bacillati</taxon>
        <taxon>Actinomycetota</taxon>
        <taxon>Actinomycetes</taxon>
        <taxon>Kitasatosporales</taxon>
        <taxon>Streptomycetaceae</taxon>
        <taxon>Kitasatospora</taxon>
    </lineage>
</organism>
<proteinExistence type="predicted"/>
<dbReference type="InterPro" id="IPR037883">
    <property type="entry name" value="Knr4/Smi1-like_sf"/>
</dbReference>
<dbReference type="InterPro" id="IPR032675">
    <property type="entry name" value="LRR_dom_sf"/>
</dbReference>
<dbReference type="InterPro" id="IPR024051">
    <property type="entry name" value="AICAR_Tfase_dup_dom_sf"/>
</dbReference>
<dbReference type="Gene3D" id="3.80.10.10">
    <property type="entry name" value="Ribonuclease Inhibitor"/>
    <property type="match status" value="1"/>
</dbReference>
<dbReference type="InterPro" id="IPR016193">
    <property type="entry name" value="Cytidine_deaminase-like"/>
</dbReference>
<dbReference type="EMBL" id="BAABIS010000001">
    <property type="protein sequence ID" value="GAA4843208.1"/>
    <property type="molecule type" value="Genomic_DNA"/>
</dbReference>
<dbReference type="PANTHER" id="PTHR47432">
    <property type="entry name" value="CELL WALL ASSEMBLY REGULATOR SMI1"/>
    <property type="match status" value="1"/>
</dbReference>
<dbReference type="SUPFAM" id="SSF160631">
    <property type="entry name" value="SMI1/KNR4-like"/>
    <property type="match status" value="1"/>
</dbReference>
<gene>
    <name evidence="3" type="ORF">GCM10023235_19100</name>
</gene>